<feature type="domain" description="Fibronectin type-III" evidence="3">
    <location>
        <begin position="62"/>
        <end position="157"/>
    </location>
</feature>
<dbReference type="SUPFAM" id="SSF49265">
    <property type="entry name" value="Fibronectin type III"/>
    <property type="match status" value="1"/>
</dbReference>
<protein>
    <recommendedName>
        <fullName evidence="3">Fibronectin type-III domain-containing protein</fullName>
    </recommendedName>
</protein>
<dbReference type="Pfam" id="PF00041">
    <property type="entry name" value="fn3"/>
    <property type="match status" value="1"/>
</dbReference>
<dbReference type="AlphaFoldDB" id="A0A0U3QU63"/>
<evidence type="ECO:0000256" key="2">
    <source>
        <dbReference type="ARBA" id="ARBA00023326"/>
    </source>
</evidence>
<dbReference type="KEGG" id="psul:AU252_20265"/>
<dbReference type="InterPro" id="IPR003961">
    <property type="entry name" value="FN3_dom"/>
</dbReference>
<gene>
    <name evidence="4" type="ORF">AU252_20265</name>
</gene>
<proteinExistence type="predicted"/>
<dbReference type="Gene3D" id="2.60.40.10">
    <property type="entry name" value="Immunoglobulins"/>
    <property type="match status" value="2"/>
</dbReference>
<feature type="domain" description="Fibronectin type-III" evidence="3">
    <location>
        <begin position="158"/>
        <end position="255"/>
    </location>
</feature>
<evidence type="ECO:0000313" key="4">
    <source>
        <dbReference type="EMBL" id="ALV43205.1"/>
    </source>
</evidence>
<dbReference type="EMBL" id="CP013747">
    <property type="protein sequence ID" value="ALV43205.1"/>
    <property type="molecule type" value="Genomic_DNA"/>
</dbReference>
<evidence type="ECO:0000313" key="5">
    <source>
        <dbReference type="Proteomes" id="UP000065151"/>
    </source>
</evidence>
<keyword evidence="1" id="KW-0326">Glycosidase</keyword>
<keyword evidence="2" id="KW-0624">Polysaccharide degradation</keyword>
<dbReference type="GO" id="GO:0000272">
    <property type="term" value="P:polysaccharide catabolic process"/>
    <property type="evidence" value="ECO:0007669"/>
    <property type="project" value="UniProtKB-KW"/>
</dbReference>
<keyword evidence="1" id="KW-0378">Hydrolase</keyword>
<dbReference type="PROSITE" id="PS50853">
    <property type="entry name" value="FN3"/>
    <property type="match status" value="2"/>
</dbReference>
<name>A0A0U3QU63_9MICC</name>
<keyword evidence="2" id="KW-0119">Carbohydrate metabolism</keyword>
<dbReference type="CDD" id="cd00063">
    <property type="entry name" value="FN3"/>
    <property type="match status" value="2"/>
</dbReference>
<dbReference type="GO" id="GO:0016798">
    <property type="term" value="F:hydrolase activity, acting on glycosyl bonds"/>
    <property type="evidence" value="ECO:0007669"/>
    <property type="project" value="UniProtKB-KW"/>
</dbReference>
<dbReference type="InterPro" id="IPR036116">
    <property type="entry name" value="FN3_sf"/>
</dbReference>
<accession>A0A0U3QU63</accession>
<dbReference type="Proteomes" id="UP000065151">
    <property type="component" value="Chromosome"/>
</dbReference>
<evidence type="ECO:0000256" key="1">
    <source>
        <dbReference type="ARBA" id="ARBA00023295"/>
    </source>
</evidence>
<reference evidence="4 5" key="1">
    <citation type="submission" date="2015-12" db="EMBL/GenBank/DDBJ databases">
        <authorList>
            <person name="Shamseldin A."/>
            <person name="Moawad H."/>
            <person name="Abd El-Rahim W.M."/>
            <person name="Sadowsky M.J."/>
        </authorList>
    </citation>
    <scope>NUCLEOTIDE SEQUENCE [LARGE SCALE GENOMIC DNA]</scope>
    <source>
        <strain evidence="4 5">Ar51</strain>
    </source>
</reference>
<sequence length="255" mass="27285">MFYTLMNPANHRDTRPAAKAGRRFKILLALCLSLPILGLLGLSPANASGPVGQPTLPAAPLAPSTPTAVHNGSTQVTLTWTDRSTNELVFGVQYRDHGGAWKNAPSLPSTSISTTGKTYTITHAVPYGTIFCYHISAANLGGVKYSPEACAVPAAPSRPTNLRVTLIGANSVGLSFGRSVVWEWGYGLYTKRAGDSSWVLNKVLVSRPPSSATEQMLADNLIWGQDYCFRVVAMNSRGQSLPSNEVCATPDYVME</sequence>
<dbReference type="InterPro" id="IPR013783">
    <property type="entry name" value="Ig-like_fold"/>
</dbReference>
<evidence type="ECO:0000259" key="3">
    <source>
        <dbReference type="PROSITE" id="PS50853"/>
    </source>
</evidence>
<organism evidence="4">
    <name type="scientific">Pseudarthrobacter sulfonivorans</name>
    <dbReference type="NCBI Taxonomy" id="121292"/>
    <lineage>
        <taxon>Bacteria</taxon>
        <taxon>Bacillati</taxon>
        <taxon>Actinomycetota</taxon>
        <taxon>Actinomycetes</taxon>
        <taxon>Micrococcales</taxon>
        <taxon>Micrococcaceae</taxon>
        <taxon>Pseudarthrobacter</taxon>
    </lineage>
</organism>
<dbReference type="SMART" id="SM00060">
    <property type="entry name" value="FN3"/>
    <property type="match status" value="2"/>
</dbReference>